<dbReference type="AlphaFoldDB" id="W9S049"/>
<feature type="signal peptide" evidence="4">
    <location>
        <begin position="1"/>
        <end position="29"/>
    </location>
</feature>
<dbReference type="OrthoDB" id="406505at2759"/>
<dbReference type="Gene3D" id="2.40.40.10">
    <property type="entry name" value="RlpA-like domain"/>
    <property type="match status" value="1"/>
</dbReference>
<evidence type="ECO:0000313" key="7">
    <source>
        <dbReference type="Proteomes" id="UP000030645"/>
    </source>
</evidence>
<dbReference type="PROSITE" id="PS50842">
    <property type="entry name" value="EXPANSIN_EG45"/>
    <property type="match status" value="1"/>
</dbReference>
<dbReference type="PANTHER" id="PTHR47295">
    <property type="entry name" value="EG45-LIKE DOMAIN CONTAINING PROTEIN 1-RELATED"/>
    <property type="match status" value="1"/>
</dbReference>
<protein>
    <recommendedName>
        <fullName evidence="5">Expansin-like EG45 domain-containing protein</fullName>
    </recommendedName>
</protein>
<dbReference type="EMBL" id="KE345896">
    <property type="protein sequence ID" value="EXC19912.1"/>
    <property type="molecule type" value="Genomic_DNA"/>
</dbReference>
<feature type="chain" id="PRO_5004929048" description="Expansin-like EG45 domain-containing protein" evidence="4">
    <location>
        <begin position="30"/>
        <end position="151"/>
    </location>
</feature>
<dbReference type="InterPro" id="IPR009009">
    <property type="entry name" value="RlpA-like_DPBB"/>
</dbReference>
<dbReference type="SMART" id="SM00837">
    <property type="entry name" value="DPBB_1"/>
    <property type="match status" value="1"/>
</dbReference>
<dbReference type="InterPro" id="IPR036908">
    <property type="entry name" value="RlpA-like_sf"/>
</dbReference>
<name>W9S049_9ROSA</name>
<proteinExistence type="predicted"/>
<sequence length="151" mass="16220">MAMPQLRHSIFVAIATLCFYLSFTSLAYAQESGTATYNTPPYLPSSCYGFEDQGVMIAAASDAIYNDGEACGQMYEVTCLSGTNLGTPMPCLEGSVVVKITDYCKPESCRGTIDLSIEAFASIADPASGVINVSYQKYVLHHPPISSNNNF</sequence>
<evidence type="ECO:0000256" key="1">
    <source>
        <dbReference type="ARBA" id="ARBA00004613"/>
    </source>
</evidence>
<accession>W9S049</accession>
<dbReference type="STRING" id="981085.W9S049"/>
<comment type="subcellular location">
    <subcellularLocation>
        <location evidence="1">Secreted</location>
    </subcellularLocation>
</comment>
<evidence type="ECO:0000313" key="6">
    <source>
        <dbReference type="EMBL" id="EXC19912.1"/>
    </source>
</evidence>
<reference evidence="7" key="1">
    <citation type="submission" date="2013-01" db="EMBL/GenBank/DDBJ databases">
        <title>Draft Genome Sequence of a Mulberry Tree, Morus notabilis C.K. Schneid.</title>
        <authorList>
            <person name="He N."/>
            <person name="Zhao S."/>
        </authorList>
    </citation>
    <scope>NUCLEOTIDE SEQUENCE</scope>
</reference>
<dbReference type="InterPro" id="IPR007112">
    <property type="entry name" value="Expansin/allergen_DPBB_dom"/>
</dbReference>
<dbReference type="FunFam" id="2.40.40.10:FF:000005">
    <property type="entry name" value="Barwin-related endoglucanase"/>
    <property type="match status" value="1"/>
</dbReference>
<dbReference type="Pfam" id="PF03330">
    <property type="entry name" value="DPBB_1"/>
    <property type="match status" value="1"/>
</dbReference>
<gene>
    <name evidence="6" type="ORF">L484_017889</name>
</gene>
<keyword evidence="2" id="KW-0964">Secreted</keyword>
<dbReference type="eggNOG" id="ENOG502S1DA">
    <property type="taxonomic scope" value="Eukaryota"/>
</dbReference>
<dbReference type="InterPro" id="IPR044206">
    <property type="entry name" value="EGC1/2"/>
</dbReference>
<evidence type="ECO:0000256" key="3">
    <source>
        <dbReference type="ARBA" id="ARBA00022729"/>
    </source>
</evidence>
<dbReference type="CDD" id="cd22269">
    <property type="entry name" value="DPBB_EG45-like"/>
    <property type="match status" value="1"/>
</dbReference>
<dbReference type="Proteomes" id="UP000030645">
    <property type="component" value="Unassembled WGS sequence"/>
</dbReference>
<dbReference type="SUPFAM" id="SSF50685">
    <property type="entry name" value="Barwin-like endoglucanases"/>
    <property type="match status" value="1"/>
</dbReference>
<dbReference type="KEGG" id="mnt:21400872"/>
<feature type="domain" description="Expansin-like EG45" evidence="5">
    <location>
        <begin position="32"/>
        <end position="137"/>
    </location>
</feature>
<evidence type="ECO:0000256" key="4">
    <source>
        <dbReference type="SAM" id="SignalP"/>
    </source>
</evidence>
<evidence type="ECO:0000256" key="2">
    <source>
        <dbReference type="ARBA" id="ARBA00022525"/>
    </source>
</evidence>
<organism evidence="6 7">
    <name type="scientific">Morus notabilis</name>
    <dbReference type="NCBI Taxonomy" id="981085"/>
    <lineage>
        <taxon>Eukaryota</taxon>
        <taxon>Viridiplantae</taxon>
        <taxon>Streptophyta</taxon>
        <taxon>Embryophyta</taxon>
        <taxon>Tracheophyta</taxon>
        <taxon>Spermatophyta</taxon>
        <taxon>Magnoliopsida</taxon>
        <taxon>eudicotyledons</taxon>
        <taxon>Gunneridae</taxon>
        <taxon>Pentapetalae</taxon>
        <taxon>rosids</taxon>
        <taxon>fabids</taxon>
        <taxon>Rosales</taxon>
        <taxon>Moraceae</taxon>
        <taxon>Moreae</taxon>
        <taxon>Morus</taxon>
    </lineage>
</organism>
<dbReference type="PANTHER" id="PTHR47295:SF4">
    <property type="entry name" value="EXPANSIN-LIKE EG45 DOMAIN-CONTAINING PROTEIN"/>
    <property type="match status" value="1"/>
</dbReference>
<keyword evidence="7" id="KW-1185">Reference proteome</keyword>
<dbReference type="GO" id="GO:0009627">
    <property type="term" value="P:systemic acquired resistance"/>
    <property type="evidence" value="ECO:0007669"/>
    <property type="project" value="InterPro"/>
</dbReference>
<keyword evidence="3 4" id="KW-0732">Signal</keyword>
<evidence type="ECO:0000259" key="5">
    <source>
        <dbReference type="PROSITE" id="PS50842"/>
    </source>
</evidence>
<dbReference type="GO" id="GO:0048046">
    <property type="term" value="C:apoplast"/>
    <property type="evidence" value="ECO:0007669"/>
    <property type="project" value="InterPro"/>
</dbReference>